<comment type="caution">
    <text evidence="2">The sequence shown here is derived from an EMBL/GenBank/DDBJ whole genome shotgun (WGS) entry which is preliminary data.</text>
</comment>
<sequence length="367" mass="40384">MTARKSRKKIFAESIRLRDALAALGIARRLEGNALTRLSPSRKKAIIAAVDVLGSVKAAAALFGLPAADVSLVLGEAGKSVAAHPLTPKQRETLAQLQALERKARLEGMSPEQVRAGRKAIEAARGFDHVQWLMRVHGQQQGLDFLDYANLPRPIQRRRAPNALSAEERAQIVVNSKRSLESAVRSVLGRSKAYASMTPGEVAGWVAWLQPRVAEDLGFSDEARLRKEPGTQVYASARRRLKRQLRSEKPKKRKRKLRAGEVPRGKRGTLTTLDAPMGEDAPSRKDVLPARPEVDVTDAHIHAFIEKIAPLAKLDERDRVILLGELTGKPRSITAASMGITSVGIAARLRRIRGRLSRAQNEIRELL</sequence>
<evidence type="ECO:0000313" key="3">
    <source>
        <dbReference type="EMBL" id="MBS3063081.1"/>
    </source>
</evidence>
<dbReference type="EMBL" id="DUGH01000005">
    <property type="protein sequence ID" value="HIH15816.1"/>
    <property type="molecule type" value="Genomic_DNA"/>
</dbReference>
<organism evidence="2 4">
    <name type="scientific">Candidatus Iainarchaeum sp</name>
    <dbReference type="NCBI Taxonomy" id="3101447"/>
    <lineage>
        <taxon>Archaea</taxon>
        <taxon>Candidatus Iainarchaeota</taxon>
        <taxon>Candidatus Iainarchaeia</taxon>
        <taxon>Candidatus Iainarchaeales</taxon>
        <taxon>Candidatus Iainarchaeaceae</taxon>
        <taxon>Candidatus Iainarchaeum</taxon>
    </lineage>
</organism>
<dbReference type="AlphaFoldDB" id="A0A7J4JKM5"/>
<proteinExistence type="predicted"/>
<feature type="region of interest" description="Disordered" evidence="1">
    <location>
        <begin position="245"/>
        <end position="286"/>
    </location>
</feature>
<dbReference type="Proteomes" id="UP000678237">
    <property type="component" value="Unassembled WGS sequence"/>
</dbReference>
<reference evidence="3" key="3">
    <citation type="submission" date="2021-05" db="EMBL/GenBank/DDBJ databases">
        <title>Protein family content uncovers lineage relationships and bacterial pathway maintenance mechanisms in DPANN archaea.</title>
        <authorList>
            <person name="Castelle C.J."/>
            <person name="Meheust R."/>
            <person name="Jaffe A.L."/>
            <person name="Seitz K."/>
            <person name="Gong X."/>
            <person name="Baker B.J."/>
            <person name="Banfield J.F."/>
        </authorList>
    </citation>
    <scope>NUCLEOTIDE SEQUENCE</scope>
    <source>
        <strain evidence="3">RIFCSPLOWO2_01_FULL_58_19</strain>
    </source>
</reference>
<dbReference type="EMBL" id="JAGVWE010000004">
    <property type="protein sequence ID" value="MBS3063081.1"/>
    <property type="molecule type" value="Genomic_DNA"/>
</dbReference>
<accession>A0A7J4JKM5</accession>
<evidence type="ECO:0000313" key="4">
    <source>
        <dbReference type="Proteomes" id="UP000564964"/>
    </source>
</evidence>
<name>A0A7J4JKM5_9ARCH</name>
<dbReference type="Proteomes" id="UP000564964">
    <property type="component" value="Unassembled WGS sequence"/>
</dbReference>
<reference evidence="3" key="2">
    <citation type="submission" date="2021-03" db="EMBL/GenBank/DDBJ databases">
        <authorList>
            <person name="Jaffe A."/>
        </authorList>
    </citation>
    <scope>NUCLEOTIDE SEQUENCE</scope>
    <source>
        <strain evidence="3">RIFCSPLOWO2_01_FULL_58_19</strain>
    </source>
</reference>
<feature type="compositionally biased region" description="Basic residues" evidence="1">
    <location>
        <begin position="245"/>
        <end position="257"/>
    </location>
</feature>
<evidence type="ECO:0000256" key="1">
    <source>
        <dbReference type="SAM" id="MobiDB-lite"/>
    </source>
</evidence>
<protein>
    <submittedName>
        <fullName evidence="2">Uncharacterized protein</fullName>
    </submittedName>
</protein>
<gene>
    <name evidence="2" type="ORF">HA252_00210</name>
    <name evidence="3" type="ORF">J4203_04360</name>
</gene>
<evidence type="ECO:0000313" key="2">
    <source>
        <dbReference type="EMBL" id="HIH15816.1"/>
    </source>
</evidence>
<reference evidence="4" key="1">
    <citation type="journal article" date="2020" name="bioRxiv">
        <title>A rank-normalized archaeal taxonomy based on genome phylogeny resolves widespread incomplete and uneven classifications.</title>
        <authorList>
            <person name="Rinke C."/>
            <person name="Chuvochina M."/>
            <person name="Mussig A.J."/>
            <person name="Chaumeil P.-A."/>
            <person name="Waite D.W."/>
            <person name="Whitman W.B."/>
            <person name="Parks D.H."/>
            <person name="Hugenholtz P."/>
        </authorList>
    </citation>
    <scope>NUCLEOTIDE SEQUENCE [LARGE SCALE GENOMIC DNA]</scope>
</reference>